<sequence>MGASDEQSNLSFTDDFNPQSSHFGPGADAAIQRELATALF</sequence>
<proteinExistence type="predicted"/>
<evidence type="ECO:0000313" key="2">
    <source>
        <dbReference type="EMBL" id="CBI09985.1"/>
    </source>
</evidence>
<dbReference type="AlphaFoldDB" id="E6QRW3"/>
<protein>
    <submittedName>
        <fullName evidence="2">Uncharacterized protein</fullName>
    </submittedName>
</protein>
<dbReference type="EMBL" id="CABR01000059">
    <property type="protein sequence ID" value="CBI09985.1"/>
    <property type="molecule type" value="Genomic_DNA"/>
</dbReference>
<comment type="caution">
    <text evidence="2">The sequence shown here is derived from an EMBL/GenBank/DDBJ whole genome shotgun (WGS) entry which is preliminary data.</text>
</comment>
<feature type="region of interest" description="Disordered" evidence="1">
    <location>
        <begin position="1"/>
        <end position="27"/>
    </location>
</feature>
<gene>
    <name evidence="2" type="ORF">CARN7_0737</name>
</gene>
<evidence type="ECO:0000256" key="1">
    <source>
        <dbReference type="SAM" id="MobiDB-lite"/>
    </source>
</evidence>
<name>E6QRW3_9ZZZZ</name>
<organism evidence="2">
    <name type="scientific">mine drainage metagenome</name>
    <dbReference type="NCBI Taxonomy" id="410659"/>
    <lineage>
        <taxon>unclassified sequences</taxon>
        <taxon>metagenomes</taxon>
        <taxon>ecological metagenomes</taxon>
    </lineage>
</organism>
<accession>E6QRW3</accession>
<feature type="compositionally biased region" description="Polar residues" evidence="1">
    <location>
        <begin position="1"/>
        <end position="22"/>
    </location>
</feature>
<reference evidence="2" key="1">
    <citation type="submission" date="2009-10" db="EMBL/GenBank/DDBJ databases">
        <title>Diversity of trophic interactions inside an arsenic-rich microbial ecosystem.</title>
        <authorList>
            <person name="Bertin P.N."/>
            <person name="Heinrich-Salmeron A."/>
            <person name="Pelletier E."/>
            <person name="Goulhen-Chollet F."/>
            <person name="Arsene-Ploetze F."/>
            <person name="Gallien S."/>
            <person name="Calteau A."/>
            <person name="Vallenet D."/>
            <person name="Casiot C."/>
            <person name="Chane-Woon-Ming B."/>
            <person name="Giloteaux L."/>
            <person name="Barakat M."/>
            <person name="Bonnefoy V."/>
            <person name="Bruneel O."/>
            <person name="Chandler M."/>
            <person name="Cleiss J."/>
            <person name="Duran R."/>
            <person name="Elbaz-Poulichet F."/>
            <person name="Fonknechten N."/>
            <person name="Lauga B."/>
            <person name="Mornico D."/>
            <person name="Ortet P."/>
            <person name="Schaeffer C."/>
            <person name="Siguier P."/>
            <person name="Alexander Thil Smith A."/>
            <person name="Van Dorsselaer A."/>
            <person name="Weissenbach J."/>
            <person name="Medigue C."/>
            <person name="Le Paslier D."/>
        </authorList>
    </citation>
    <scope>NUCLEOTIDE SEQUENCE</scope>
</reference>